<keyword evidence="5" id="KW-1185">Reference proteome</keyword>
<organism evidence="4 5">
    <name type="scientific">Symbiodinium natans</name>
    <dbReference type="NCBI Taxonomy" id="878477"/>
    <lineage>
        <taxon>Eukaryota</taxon>
        <taxon>Sar</taxon>
        <taxon>Alveolata</taxon>
        <taxon>Dinophyceae</taxon>
        <taxon>Suessiales</taxon>
        <taxon>Symbiodiniaceae</taxon>
        <taxon>Symbiodinium</taxon>
    </lineage>
</organism>
<dbReference type="InterPro" id="IPR050565">
    <property type="entry name" value="LYPA1-2/EST-like"/>
</dbReference>
<protein>
    <submittedName>
        <fullName evidence="4">LYPLAL1 protein</fullName>
    </submittedName>
</protein>
<dbReference type="Gene3D" id="3.40.50.1820">
    <property type="entry name" value="alpha/beta hydrolase"/>
    <property type="match status" value="1"/>
</dbReference>
<dbReference type="SUPFAM" id="SSF53474">
    <property type="entry name" value="alpha/beta-Hydrolases"/>
    <property type="match status" value="1"/>
</dbReference>
<evidence type="ECO:0000259" key="3">
    <source>
        <dbReference type="Pfam" id="PF02230"/>
    </source>
</evidence>
<dbReference type="EMBL" id="CAJNDS010002145">
    <property type="protein sequence ID" value="CAE7350270.1"/>
    <property type="molecule type" value="Genomic_DNA"/>
</dbReference>
<dbReference type="AlphaFoldDB" id="A0A812PNK4"/>
<evidence type="ECO:0000256" key="1">
    <source>
        <dbReference type="ARBA" id="ARBA00006499"/>
    </source>
</evidence>
<reference evidence="4" key="1">
    <citation type="submission" date="2021-02" db="EMBL/GenBank/DDBJ databases">
        <authorList>
            <person name="Dougan E. K."/>
            <person name="Rhodes N."/>
            <person name="Thang M."/>
            <person name="Chan C."/>
        </authorList>
    </citation>
    <scope>NUCLEOTIDE SEQUENCE</scope>
</reference>
<dbReference type="Proteomes" id="UP000604046">
    <property type="component" value="Unassembled WGS sequence"/>
</dbReference>
<feature type="domain" description="Phospholipase/carboxylesterase/thioesterase" evidence="3">
    <location>
        <begin position="142"/>
        <end position="305"/>
    </location>
</feature>
<dbReference type="GO" id="GO:0052689">
    <property type="term" value="F:carboxylic ester hydrolase activity"/>
    <property type="evidence" value="ECO:0007669"/>
    <property type="project" value="TreeGrafter"/>
</dbReference>
<dbReference type="GO" id="GO:0008474">
    <property type="term" value="F:palmitoyl-(protein) hydrolase activity"/>
    <property type="evidence" value="ECO:0007669"/>
    <property type="project" value="TreeGrafter"/>
</dbReference>
<evidence type="ECO:0000313" key="5">
    <source>
        <dbReference type="Proteomes" id="UP000604046"/>
    </source>
</evidence>
<dbReference type="Pfam" id="PF02230">
    <property type="entry name" value="Abhydrolase_2"/>
    <property type="match status" value="1"/>
</dbReference>
<gene>
    <name evidence="4" type="primary">LYPLAL1</name>
    <name evidence="4" type="ORF">SNAT2548_LOCUS18430</name>
</gene>
<evidence type="ECO:0000256" key="2">
    <source>
        <dbReference type="ARBA" id="ARBA00022801"/>
    </source>
</evidence>
<evidence type="ECO:0000313" key="4">
    <source>
        <dbReference type="EMBL" id="CAE7350270.1"/>
    </source>
</evidence>
<comment type="caution">
    <text evidence="4">The sequence shown here is derived from an EMBL/GenBank/DDBJ whole genome shotgun (WGS) entry which is preliminary data.</text>
</comment>
<accession>A0A812PNK4</accession>
<proteinExistence type="inferred from homology"/>
<sequence>MAQRRLQGEELQLQRPSFLFTGLRAKPFWSPEDFPKVVHLLEASAPRLSEEVCQLLGDSGWSTDTEDGALSVWLLPHCLSNALDDTLQRSAPARDGHGWRWYLALNYLDEQMLGLLEEYFRAVDGGNLLDELAAHGVKTYWPDSGVRSYTLAGGRVMPIWYDRKGLPPTAPEDTASVEESVHSLVKLLDQVRADGIPANRTVIGGFSMGGGIALQLALRHPTKIAAAFVLSSFMCDNAAAYQLLENAPSTVPILMMHGEADGFIRPVWGRATARRLSDMGLKIEFISIPGVRHEISRQETTLLRDWLWNLLKLE</sequence>
<keyword evidence="2" id="KW-0378">Hydrolase</keyword>
<name>A0A812PNK4_9DINO</name>
<dbReference type="PANTHER" id="PTHR10655">
    <property type="entry name" value="LYSOPHOSPHOLIPASE-RELATED"/>
    <property type="match status" value="1"/>
</dbReference>
<comment type="similarity">
    <text evidence="1">Belongs to the AB hydrolase superfamily. AB hydrolase 2 family.</text>
</comment>
<dbReference type="OrthoDB" id="2418081at2759"/>
<dbReference type="PANTHER" id="PTHR10655:SF17">
    <property type="entry name" value="LYSOPHOSPHOLIPASE-LIKE PROTEIN 1"/>
    <property type="match status" value="1"/>
</dbReference>
<dbReference type="GO" id="GO:0005737">
    <property type="term" value="C:cytoplasm"/>
    <property type="evidence" value="ECO:0007669"/>
    <property type="project" value="TreeGrafter"/>
</dbReference>
<dbReference type="InterPro" id="IPR003140">
    <property type="entry name" value="PLipase/COase/thioEstase"/>
</dbReference>
<dbReference type="InterPro" id="IPR029058">
    <property type="entry name" value="AB_hydrolase_fold"/>
</dbReference>